<dbReference type="InterPro" id="IPR038566">
    <property type="entry name" value="Mediator_Med6_sf"/>
</dbReference>
<dbReference type="InterPro" id="IPR007018">
    <property type="entry name" value="Mediator_Med6"/>
</dbReference>
<keyword evidence="5 8" id="KW-0804">Transcription</keyword>
<evidence type="ECO:0000256" key="8">
    <source>
        <dbReference type="RuleBase" id="RU364143"/>
    </source>
</evidence>
<organism evidence="10 11">
    <name type="scientific">Cryptococcus depauperatus CBS 7841</name>
    <dbReference type="NCBI Taxonomy" id="1295531"/>
    <lineage>
        <taxon>Eukaryota</taxon>
        <taxon>Fungi</taxon>
        <taxon>Dikarya</taxon>
        <taxon>Basidiomycota</taxon>
        <taxon>Agaricomycotina</taxon>
        <taxon>Tremellomycetes</taxon>
        <taxon>Tremellales</taxon>
        <taxon>Cryptococcaceae</taxon>
        <taxon>Cryptococcus</taxon>
    </lineage>
</organism>
<evidence type="ECO:0000256" key="6">
    <source>
        <dbReference type="ARBA" id="ARBA00023242"/>
    </source>
</evidence>
<gene>
    <name evidence="8" type="primary">MED6</name>
    <name evidence="10" type="ORF">L203_103606</name>
</gene>
<evidence type="ECO:0000313" key="10">
    <source>
        <dbReference type="EMBL" id="WVN88397.1"/>
    </source>
</evidence>
<evidence type="ECO:0000256" key="9">
    <source>
        <dbReference type="SAM" id="MobiDB-lite"/>
    </source>
</evidence>
<dbReference type="AlphaFoldDB" id="A0AAJ8M281"/>
<reference evidence="10" key="1">
    <citation type="submission" date="2016-06" db="EMBL/GenBank/DDBJ databases">
        <authorList>
            <person name="Cuomo C."/>
            <person name="Litvintseva A."/>
            <person name="Heitman J."/>
            <person name="Chen Y."/>
            <person name="Sun S."/>
            <person name="Springer D."/>
            <person name="Dromer F."/>
            <person name="Young S."/>
            <person name="Zeng Q."/>
            <person name="Chapman S."/>
            <person name="Gujja S."/>
            <person name="Saif S."/>
            <person name="Birren B."/>
        </authorList>
    </citation>
    <scope>NUCLEOTIDE SEQUENCE</scope>
    <source>
        <strain evidence="10">CBS 7841</strain>
    </source>
</reference>
<sequence>MPHSSERDQEDLAHTCWTFPELIASNPARSLATPDLAMDFFAQSPFWDSRSNNSVLRTQRSVDHPGYGHAQEKIELNAFKAGFEYVIAHSQSPRLFIIHLREVESTGKRDRVTGIWMILDNVIYQSPTLFDIMAARLKNATALISKSLSALSENRPLANPRTTPVWRCLPPQKPAKPLEDDVQRQTDEKKEDVDMSSPDGQGTSENSTLESAPDWRLFHALQSTSSSLEYLDSLAHTSIPHEDPNEELKSIEMMMSGQRTSQPKMNQDQQTSLQAASIRSGSVQPGLKFGVVNAGRPDLAPSNTSLRNLSHNTTDLGGASPARWLTSADKAGFMEGSNIGTIHSPLTGSWVAGQ</sequence>
<evidence type="ECO:0000256" key="3">
    <source>
        <dbReference type="ARBA" id="ARBA00020634"/>
    </source>
</evidence>
<reference evidence="10" key="3">
    <citation type="submission" date="2024-01" db="EMBL/GenBank/DDBJ databases">
        <authorList>
            <person name="Coelho M.A."/>
            <person name="David-Palma M."/>
            <person name="Shea T."/>
            <person name="Sun S."/>
            <person name="Cuomo C.A."/>
            <person name="Heitman J."/>
        </authorList>
    </citation>
    <scope>NUCLEOTIDE SEQUENCE</scope>
    <source>
        <strain evidence="10">CBS 7841</strain>
    </source>
</reference>
<evidence type="ECO:0000256" key="2">
    <source>
        <dbReference type="ARBA" id="ARBA00007526"/>
    </source>
</evidence>
<keyword evidence="4 8" id="KW-0805">Transcription regulation</keyword>
<comment type="subunit">
    <text evidence="8">Component of the Mediator complex.</text>
</comment>
<evidence type="ECO:0000256" key="5">
    <source>
        <dbReference type="ARBA" id="ARBA00023163"/>
    </source>
</evidence>
<evidence type="ECO:0000256" key="4">
    <source>
        <dbReference type="ARBA" id="ARBA00023015"/>
    </source>
</evidence>
<feature type="region of interest" description="Disordered" evidence="9">
    <location>
        <begin position="155"/>
        <end position="211"/>
    </location>
</feature>
<accession>A0AAJ8M281</accession>
<comment type="function">
    <text evidence="8">Component of the Mediator complex, a coactivator involved in the regulated transcription of nearly all RNA polymerase II-dependent genes. Mediator functions as a bridge to convey information from gene-specific regulatory proteins to the basal RNA polymerase II transcription machinery. Mediator is recruited to promoters by direct interactions with regulatory proteins and serves as a scaffold for the assembly of a functional preinitiation complex with RNA polymerase II and the general transcription factors.</text>
</comment>
<dbReference type="GO" id="GO:0006357">
    <property type="term" value="P:regulation of transcription by RNA polymerase II"/>
    <property type="evidence" value="ECO:0007669"/>
    <property type="project" value="InterPro"/>
</dbReference>
<dbReference type="GO" id="GO:0016592">
    <property type="term" value="C:mediator complex"/>
    <property type="evidence" value="ECO:0007669"/>
    <property type="project" value="InterPro"/>
</dbReference>
<dbReference type="PANTHER" id="PTHR13104">
    <property type="entry name" value="MED-6-RELATED"/>
    <property type="match status" value="1"/>
</dbReference>
<keyword evidence="6 8" id="KW-0539">Nucleus</keyword>
<comment type="similarity">
    <text evidence="2 8">Belongs to the Mediator complex subunit 6 family.</text>
</comment>
<dbReference type="GO" id="GO:0003712">
    <property type="term" value="F:transcription coregulator activity"/>
    <property type="evidence" value="ECO:0007669"/>
    <property type="project" value="InterPro"/>
</dbReference>
<dbReference type="EMBL" id="CP143787">
    <property type="protein sequence ID" value="WVN88397.1"/>
    <property type="molecule type" value="Genomic_DNA"/>
</dbReference>
<evidence type="ECO:0000256" key="7">
    <source>
        <dbReference type="ARBA" id="ARBA00031259"/>
    </source>
</evidence>
<comment type="subcellular location">
    <subcellularLocation>
        <location evidence="1 8">Nucleus</location>
    </subcellularLocation>
</comment>
<dbReference type="Proteomes" id="UP000094043">
    <property type="component" value="Chromosome 4"/>
</dbReference>
<evidence type="ECO:0000256" key="1">
    <source>
        <dbReference type="ARBA" id="ARBA00004123"/>
    </source>
</evidence>
<dbReference type="Pfam" id="PF04934">
    <property type="entry name" value="Med6"/>
    <property type="match status" value="1"/>
</dbReference>
<reference evidence="10" key="2">
    <citation type="journal article" date="2022" name="Elife">
        <title>Obligate sexual reproduction of a homothallic fungus closely related to the Cryptococcus pathogenic species complex.</title>
        <authorList>
            <person name="Passer A.R."/>
            <person name="Clancey S.A."/>
            <person name="Shea T."/>
            <person name="David-Palma M."/>
            <person name="Averette A.F."/>
            <person name="Boekhout T."/>
            <person name="Porcel B.M."/>
            <person name="Nowrousian M."/>
            <person name="Cuomo C.A."/>
            <person name="Sun S."/>
            <person name="Heitman J."/>
            <person name="Coelho M.A."/>
        </authorList>
    </citation>
    <scope>NUCLEOTIDE SEQUENCE</scope>
    <source>
        <strain evidence="10">CBS 7841</strain>
    </source>
</reference>
<protein>
    <recommendedName>
        <fullName evidence="3 8">Mediator of RNA polymerase II transcription subunit 6</fullName>
    </recommendedName>
    <alternativeName>
        <fullName evidence="7 8">Mediator complex subunit 6</fullName>
    </alternativeName>
</protein>
<keyword evidence="11" id="KW-1185">Reference proteome</keyword>
<evidence type="ECO:0000313" key="11">
    <source>
        <dbReference type="Proteomes" id="UP000094043"/>
    </source>
</evidence>
<name>A0AAJ8M281_9TREE</name>
<feature type="compositionally biased region" description="Basic and acidic residues" evidence="9">
    <location>
        <begin position="176"/>
        <end position="193"/>
    </location>
</feature>
<dbReference type="Gene3D" id="3.10.450.580">
    <property type="entry name" value="Mediator complex, subunit Med6"/>
    <property type="match status" value="1"/>
</dbReference>
<proteinExistence type="inferred from homology"/>
<keyword evidence="8" id="KW-0010">Activator</keyword>
<feature type="compositionally biased region" description="Polar residues" evidence="9">
    <location>
        <begin position="198"/>
        <end position="210"/>
    </location>
</feature>